<accession>A0A0D0C1U1</accession>
<feature type="region of interest" description="Disordered" evidence="1">
    <location>
        <begin position="1"/>
        <end position="32"/>
    </location>
</feature>
<sequence length="188" mass="21172">MDFVAETNKRKKKRIQLLGEPGHNSQKAPQGNSERILFKLTSASEKPILINPPPPKPPSCYREPIYEDSDVDALKRRERARAVAVDFDWVMQESRKTQLTSSFTVHRINALQLFPSWNSRIMDATIMKSSDAPPQYEPPAPTDSASGTELLIYHPYAVGGPPHPDARKKPHNKVPVLDILLQQPTQSK</sequence>
<dbReference type="HOGENOM" id="CLU_094287_0_0_1"/>
<evidence type="ECO:0000313" key="3">
    <source>
        <dbReference type="Proteomes" id="UP000053593"/>
    </source>
</evidence>
<feature type="compositionally biased region" description="Polar residues" evidence="1">
    <location>
        <begin position="23"/>
        <end position="32"/>
    </location>
</feature>
<evidence type="ECO:0000256" key="1">
    <source>
        <dbReference type="SAM" id="MobiDB-lite"/>
    </source>
</evidence>
<keyword evidence="3" id="KW-1185">Reference proteome</keyword>
<dbReference type="AlphaFoldDB" id="A0A0D0C1U1"/>
<dbReference type="Proteomes" id="UP000053593">
    <property type="component" value="Unassembled WGS sequence"/>
</dbReference>
<dbReference type="EMBL" id="KN834769">
    <property type="protein sequence ID" value="KIK62041.1"/>
    <property type="molecule type" value="Genomic_DNA"/>
</dbReference>
<organism evidence="2 3">
    <name type="scientific">Collybiopsis luxurians FD-317 M1</name>
    <dbReference type="NCBI Taxonomy" id="944289"/>
    <lineage>
        <taxon>Eukaryota</taxon>
        <taxon>Fungi</taxon>
        <taxon>Dikarya</taxon>
        <taxon>Basidiomycota</taxon>
        <taxon>Agaricomycotina</taxon>
        <taxon>Agaricomycetes</taxon>
        <taxon>Agaricomycetidae</taxon>
        <taxon>Agaricales</taxon>
        <taxon>Marasmiineae</taxon>
        <taxon>Omphalotaceae</taxon>
        <taxon>Collybiopsis</taxon>
        <taxon>Collybiopsis luxurians</taxon>
    </lineage>
</organism>
<proteinExistence type="predicted"/>
<gene>
    <name evidence="2" type="ORF">GYMLUDRAFT_243185</name>
</gene>
<feature type="region of interest" description="Disordered" evidence="1">
    <location>
        <begin position="154"/>
        <end position="174"/>
    </location>
</feature>
<dbReference type="OrthoDB" id="3063716at2759"/>
<protein>
    <submittedName>
        <fullName evidence="2">Uncharacterized protein</fullName>
    </submittedName>
</protein>
<evidence type="ECO:0000313" key="2">
    <source>
        <dbReference type="EMBL" id="KIK62041.1"/>
    </source>
</evidence>
<reference evidence="2 3" key="1">
    <citation type="submission" date="2014-04" db="EMBL/GenBank/DDBJ databases">
        <title>Evolutionary Origins and Diversification of the Mycorrhizal Mutualists.</title>
        <authorList>
            <consortium name="DOE Joint Genome Institute"/>
            <consortium name="Mycorrhizal Genomics Consortium"/>
            <person name="Kohler A."/>
            <person name="Kuo A."/>
            <person name="Nagy L.G."/>
            <person name="Floudas D."/>
            <person name="Copeland A."/>
            <person name="Barry K.W."/>
            <person name="Cichocki N."/>
            <person name="Veneault-Fourrey C."/>
            <person name="LaButti K."/>
            <person name="Lindquist E.A."/>
            <person name="Lipzen A."/>
            <person name="Lundell T."/>
            <person name="Morin E."/>
            <person name="Murat C."/>
            <person name="Riley R."/>
            <person name="Ohm R."/>
            <person name="Sun H."/>
            <person name="Tunlid A."/>
            <person name="Henrissat B."/>
            <person name="Grigoriev I.V."/>
            <person name="Hibbett D.S."/>
            <person name="Martin F."/>
        </authorList>
    </citation>
    <scope>NUCLEOTIDE SEQUENCE [LARGE SCALE GENOMIC DNA]</scope>
    <source>
        <strain evidence="2 3">FD-317 M1</strain>
    </source>
</reference>
<name>A0A0D0C1U1_9AGAR</name>